<keyword evidence="3" id="KW-0539">Nucleus</keyword>
<dbReference type="VEuPathDB" id="VectorBase:LLONM1_002750"/>
<sequence>MNDEESEDEEKDCEVPIPDSVVHLPDIVQDTSITESQMEKDEMELFNLCTGNFNTQPVNPTEMTENKQDDDRRGSQENTQNDVPTVPDFESSDEENIAKSSKNVKKKIPRVYLSDEEEQNEENSDEITDKDSNNDENEENSEIPELSEQEEDKDVGQELEYDSEENEVDLPAKPKIKITDFVENEAELSESEWGSADEDEKDLDKLEIELGDEDQFDQAQLQSELERIHMKKLLDQDAREVKMVKNLVLHEEEREGMIRERTFRWLHVDNDFNLNSDKAQENGHDDTRQSDEENEEEWRKIRHERDVVLKDKLSEELSEMFEMKNVTILKPTIPEDPREVKAPTFLVPEMENHNRKSLLLQDDEYLARLANIASKTSDVLVNGATEKGSFVFRQMAKQEDSDQSVKKRKLENPVAPIRGKKRKKTSIYG</sequence>
<keyword evidence="2" id="KW-0597">Phosphoprotein</keyword>
<evidence type="ECO:0000256" key="4">
    <source>
        <dbReference type="SAM" id="MobiDB-lite"/>
    </source>
</evidence>
<evidence type="ECO:0008006" key="7">
    <source>
        <dbReference type="Google" id="ProtNLM"/>
    </source>
</evidence>
<feature type="compositionally biased region" description="Acidic residues" evidence="4">
    <location>
        <begin position="1"/>
        <end position="12"/>
    </location>
</feature>
<dbReference type="GO" id="GO:0005634">
    <property type="term" value="C:nucleus"/>
    <property type="evidence" value="ECO:0007669"/>
    <property type="project" value="UniProtKB-SubCell"/>
</dbReference>
<dbReference type="PANTHER" id="PTHR14396">
    <property type="entry name" value="CLASPIN"/>
    <property type="match status" value="1"/>
</dbReference>
<proteinExistence type="predicted"/>
<feature type="compositionally biased region" description="Acidic residues" evidence="4">
    <location>
        <begin position="134"/>
        <end position="168"/>
    </location>
</feature>
<protein>
    <recommendedName>
        <fullName evidence="7">Claspin</fullName>
    </recommendedName>
</protein>
<evidence type="ECO:0000313" key="6">
    <source>
        <dbReference type="Proteomes" id="UP000092461"/>
    </source>
</evidence>
<feature type="region of interest" description="Disordered" evidence="4">
    <location>
        <begin position="396"/>
        <end position="429"/>
    </location>
</feature>
<evidence type="ECO:0000256" key="3">
    <source>
        <dbReference type="ARBA" id="ARBA00023242"/>
    </source>
</evidence>
<accession>A0A1B0CGG7</accession>
<feature type="region of interest" description="Disordered" evidence="4">
    <location>
        <begin position="274"/>
        <end position="298"/>
    </location>
</feature>
<evidence type="ECO:0000256" key="2">
    <source>
        <dbReference type="ARBA" id="ARBA00022553"/>
    </source>
</evidence>
<evidence type="ECO:0000256" key="1">
    <source>
        <dbReference type="ARBA" id="ARBA00004123"/>
    </source>
</evidence>
<dbReference type="GO" id="GO:0010997">
    <property type="term" value="F:anaphase-promoting complex binding"/>
    <property type="evidence" value="ECO:0007669"/>
    <property type="project" value="TreeGrafter"/>
</dbReference>
<feature type="compositionally biased region" description="Basic and acidic residues" evidence="4">
    <location>
        <begin position="278"/>
        <end position="298"/>
    </location>
</feature>
<dbReference type="GO" id="GO:0007095">
    <property type="term" value="P:mitotic G2 DNA damage checkpoint signaling"/>
    <property type="evidence" value="ECO:0007669"/>
    <property type="project" value="TreeGrafter"/>
</dbReference>
<feature type="region of interest" description="Disordered" evidence="4">
    <location>
        <begin position="1"/>
        <end position="174"/>
    </location>
</feature>
<dbReference type="PANTHER" id="PTHR14396:SF10">
    <property type="entry name" value="CLASPIN"/>
    <property type="match status" value="1"/>
</dbReference>
<dbReference type="VEuPathDB" id="VectorBase:LLOJ003468"/>
<dbReference type="AlphaFoldDB" id="A0A1B0CGG7"/>
<feature type="compositionally biased region" description="Basic and acidic residues" evidence="4">
    <location>
        <begin position="64"/>
        <end position="75"/>
    </location>
</feature>
<dbReference type="GO" id="GO:0033314">
    <property type="term" value="P:mitotic DNA replication checkpoint signaling"/>
    <property type="evidence" value="ECO:0007669"/>
    <property type="project" value="TreeGrafter"/>
</dbReference>
<keyword evidence="6" id="KW-1185">Reference proteome</keyword>
<dbReference type="InterPro" id="IPR024146">
    <property type="entry name" value="Claspin"/>
</dbReference>
<reference evidence="5" key="1">
    <citation type="submission" date="2020-05" db="UniProtKB">
        <authorList>
            <consortium name="EnsemblMetazoa"/>
        </authorList>
    </citation>
    <scope>IDENTIFICATION</scope>
    <source>
        <strain evidence="5">Jacobina</strain>
    </source>
</reference>
<feature type="compositionally biased region" description="Acidic residues" evidence="4">
    <location>
        <begin position="114"/>
        <end position="126"/>
    </location>
</feature>
<comment type="subcellular location">
    <subcellularLocation>
        <location evidence="1">Nucleus</location>
    </subcellularLocation>
</comment>
<evidence type="ECO:0000313" key="5">
    <source>
        <dbReference type="EnsemblMetazoa" id="LLOJ003468-PA"/>
    </source>
</evidence>
<dbReference type="Proteomes" id="UP000092461">
    <property type="component" value="Unassembled WGS sequence"/>
</dbReference>
<feature type="compositionally biased region" description="Basic residues" evidence="4">
    <location>
        <begin position="418"/>
        <end position="429"/>
    </location>
</feature>
<feature type="compositionally biased region" description="Polar residues" evidence="4">
    <location>
        <begin position="49"/>
        <end position="63"/>
    </location>
</feature>
<dbReference type="EnsemblMetazoa" id="LLOJ003468-RA">
    <property type="protein sequence ID" value="LLOJ003468-PA"/>
    <property type="gene ID" value="LLOJ003468"/>
</dbReference>
<organism evidence="5 6">
    <name type="scientific">Lutzomyia longipalpis</name>
    <name type="common">Sand fly</name>
    <dbReference type="NCBI Taxonomy" id="7200"/>
    <lineage>
        <taxon>Eukaryota</taxon>
        <taxon>Metazoa</taxon>
        <taxon>Ecdysozoa</taxon>
        <taxon>Arthropoda</taxon>
        <taxon>Hexapoda</taxon>
        <taxon>Insecta</taxon>
        <taxon>Pterygota</taxon>
        <taxon>Neoptera</taxon>
        <taxon>Endopterygota</taxon>
        <taxon>Diptera</taxon>
        <taxon>Nematocera</taxon>
        <taxon>Psychodoidea</taxon>
        <taxon>Psychodidae</taxon>
        <taxon>Lutzomyia</taxon>
        <taxon>Lutzomyia</taxon>
    </lineage>
</organism>
<name>A0A1B0CGG7_LUTLO</name>
<feature type="compositionally biased region" description="Basic and acidic residues" evidence="4">
    <location>
        <begin position="396"/>
        <end position="405"/>
    </location>
</feature>
<dbReference type="EMBL" id="AJWK01011087">
    <property type="status" value="NOT_ANNOTATED_CDS"/>
    <property type="molecule type" value="Genomic_DNA"/>
</dbReference>